<feature type="signal peptide" evidence="2">
    <location>
        <begin position="1"/>
        <end position="41"/>
    </location>
</feature>
<dbReference type="Gene3D" id="2.40.160.160">
    <property type="entry name" value="Inverse autotransporter, beta-domain"/>
    <property type="match status" value="1"/>
</dbReference>
<evidence type="ECO:0000256" key="1">
    <source>
        <dbReference type="ARBA" id="ARBA00010116"/>
    </source>
</evidence>
<evidence type="ECO:0000313" key="5">
    <source>
        <dbReference type="Proteomes" id="UP000002709"/>
    </source>
</evidence>
<sequence length="302" mass="33989">MGSRFIFQVSISRNTLNPTLMKKFIPLSILLATLGATNAQADGQDTPPQATTNAPSWVTSWDVTVPCPVYVSENQADNIFFEGGFDYQDARKTVDGALGYRHLMSDNKVMLGANVLYSHEFPRNHQRISYGAEIRTSVFEINSNYYHRLTDWKLTGVDNNEEKARGGYDVELALAVPYVPSAHFRVKHFCWNGIASNDSNNPIDDLKGNTFSVSGSVYDGLSVEVGYIDYTSGNADYSKAGGERFLKVSYNFDIFGTHVNKATKPRFSNTPYEFERMDDRRFEKIRFEQKVISAHNNEQPPA</sequence>
<proteinExistence type="inferred from homology"/>
<dbReference type="HOGENOM" id="CLU_920856_0_0_10"/>
<dbReference type="Pfam" id="PF11924">
    <property type="entry name" value="IAT_beta"/>
    <property type="match status" value="1"/>
</dbReference>
<dbReference type="KEGG" id="plt:Plut_0559"/>
<name>Q3B5D9_CHLL3</name>
<dbReference type="InterPro" id="IPR024519">
    <property type="entry name" value="IAT_beta"/>
</dbReference>
<dbReference type="TCDB" id="1.B.54.2.1">
    <property type="family name" value="the intimin/invasin (int/inv) or autotransporter-3 (at-3) family"/>
</dbReference>
<evidence type="ECO:0000256" key="2">
    <source>
        <dbReference type="SAM" id="SignalP"/>
    </source>
</evidence>
<comment type="similarity">
    <text evidence="1">Belongs to the intimin/invasin family.</text>
</comment>
<dbReference type="EMBL" id="CP000096">
    <property type="protein sequence ID" value="ABB23442.1"/>
    <property type="molecule type" value="Genomic_DNA"/>
</dbReference>
<dbReference type="AlphaFoldDB" id="Q3B5D9"/>
<dbReference type="PANTHER" id="PTHR39576:SF2">
    <property type="entry name" value="ATTACHING AND EFFACING PROTEIN HOMOLOG-RELATED"/>
    <property type="match status" value="1"/>
</dbReference>
<accession>Q3B5D9</accession>
<reference evidence="5" key="1">
    <citation type="submission" date="2005-08" db="EMBL/GenBank/DDBJ databases">
        <title>Complete sequence of Pelodictyon luteolum DSM 273.</title>
        <authorList>
            <consortium name="US DOE Joint Genome Institute"/>
            <person name="Copeland A."/>
            <person name="Lucas S."/>
            <person name="Lapidus A."/>
            <person name="Barry K."/>
            <person name="Detter J.C."/>
            <person name="Glavina T."/>
            <person name="Hammon N."/>
            <person name="Israni S."/>
            <person name="Pitluck S."/>
            <person name="Bryant D."/>
            <person name="Schmutz J."/>
            <person name="Larimer F."/>
            <person name="Land M."/>
            <person name="Kyrpides N."/>
            <person name="Ivanova N."/>
            <person name="Richardson P."/>
        </authorList>
    </citation>
    <scope>NUCLEOTIDE SEQUENCE [LARGE SCALE GENOMIC DNA]</scope>
    <source>
        <strain evidence="5">DSM 273 / BCRC 81028 / 2530</strain>
    </source>
</reference>
<dbReference type="PANTHER" id="PTHR39576">
    <property type="entry name" value="ATTACHING AND EFFACING PROTEIN HOMOLOG-RELATED-RELATED"/>
    <property type="match status" value="1"/>
</dbReference>
<feature type="chain" id="PRO_5004224268" description="Inverse autotransporter beta-domain domain-containing protein" evidence="2">
    <location>
        <begin position="42"/>
        <end position="302"/>
    </location>
</feature>
<keyword evidence="5" id="KW-1185">Reference proteome</keyword>
<dbReference type="Proteomes" id="UP000002709">
    <property type="component" value="Chromosome"/>
</dbReference>
<dbReference type="InterPro" id="IPR038177">
    <property type="entry name" value="IAT_beta_sf"/>
</dbReference>
<dbReference type="InterPro" id="IPR051715">
    <property type="entry name" value="Intimin-Invasin_domain"/>
</dbReference>
<keyword evidence="2" id="KW-0732">Signal</keyword>
<dbReference type="eggNOG" id="COG0768">
    <property type="taxonomic scope" value="Bacteria"/>
</dbReference>
<feature type="domain" description="Inverse autotransporter beta-domain" evidence="3">
    <location>
        <begin position="72"/>
        <end position="267"/>
    </location>
</feature>
<evidence type="ECO:0000313" key="4">
    <source>
        <dbReference type="EMBL" id="ABB23442.1"/>
    </source>
</evidence>
<gene>
    <name evidence="4" type="ordered locus">Plut_0559</name>
</gene>
<protein>
    <recommendedName>
        <fullName evidence="3">Inverse autotransporter beta-domain domain-containing protein</fullName>
    </recommendedName>
</protein>
<organism evidence="4 5">
    <name type="scientific">Chlorobium luteolum (strain DSM 273 / BCRC 81028 / 2530)</name>
    <name type="common">Pelodictyon luteolum</name>
    <dbReference type="NCBI Taxonomy" id="319225"/>
    <lineage>
        <taxon>Bacteria</taxon>
        <taxon>Pseudomonadati</taxon>
        <taxon>Chlorobiota</taxon>
        <taxon>Chlorobiia</taxon>
        <taxon>Chlorobiales</taxon>
        <taxon>Chlorobiaceae</taxon>
        <taxon>Chlorobium/Pelodictyon group</taxon>
        <taxon>Pelodictyon</taxon>
    </lineage>
</organism>
<evidence type="ECO:0000259" key="3">
    <source>
        <dbReference type="Pfam" id="PF11924"/>
    </source>
</evidence>
<dbReference type="GO" id="GO:0009279">
    <property type="term" value="C:cell outer membrane"/>
    <property type="evidence" value="ECO:0007669"/>
    <property type="project" value="TreeGrafter"/>
</dbReference>